<evidence type="ECO:0000313" key="3">
    <source>
        <dbReference type="EMBL" id="MBB4412292.1"/>
    </source>
</evidence>
<proteinExistence type="predicted"/>
<dbReference type="Proteomes" id="UP000576087">
    <property type="component" value="Unassembled WGS sequence"/>
</dbReference>
<organism evidence="4 7">
    <name type="scientific">Aliirhizobium cellulosilyticum</name>
    <dbReference type="NCBI Taxonomy" id="393664"/>
    <lineage>
        <taxon>Bacteria</taxon>
        <taxon>Pseudomonadati</taxon>
        <taxon>Pseudomonadota</taxon>
        <taxon>Alphaproteobacteria</taxon>
        <taxon>Hyphomicrobiales</taxon>
        <taxon>Rhizobiaceae</taxon>
        <taxon>Aliirhizobium</taxon>
    </lineage>
</organism>
<dbReference type="EMBL" id="JACIGW010000003">
    <property type="protein sequence ID" value="MBB4349486.1"/>
    <property type="molecule type" value="Genomic_DNA"/>
</dbReference>
<name>A0A7W6UYY9_9HYPH</name>
<keyword evidence="1" id="KW-0472">Membrane</keyword>
<keyword evidence="6" id="KW-1185">Reference proteome</keyword>
<evidence type="ECO:0000313" key="6">
    <source>
        <dbReference type="Proteomes" id="UP000524535"/>
    </source>
</evidence>
<comment type="caution">
    <text evidence="4">The sequence shown here is derived from an EMBL/GenBank/DDBJ whole genome shotgun (WGS) entry which is preliminary data.</text>
</comment>
<accession>A0A7W6UYY9</accession>
<keyword evidence="1" id="KW-1133">Transmembrane helix</keyword>
<reference evidence="5 6" key="1">
    <citation type="submission" date="2020-08" db="EMBL/GenBank/DDBJ databases">
        <title>Genomic Encyclopedia of Type Strains, Phase IV (KMG-V): Genome sequencing to study the core and pangenomes of soil and plant-associated prokaryotes.</title>
        <authorList>
            <person name="Whitman W."/>
        </authorList>
    </citation>
    <scope>NUCLEOTIDE SEQUENCE [LARGE SCALE GENOMIC DNA]</scope>
    <source>
        <strain evidence="3 6">SEMIA 444</strain>
        <strain evidence="2 5">SEMIA 448</strain>
        <strain evidence="4 7">SEMIA 452</strain>
    </source>
</reference>
<dbReference type="EMBL" id="JACIHM010000003">
    <property type="protein sequence ID" value="MBB4446923.1"/>
    <property type="molecule type" value="Genomic_DNA"/>
</dbReference>
<sequence>MYIPPWTIFAGLGALDRRELCNLIASFEATTLLSMSMDRVSDIVARFQSGRDGEMNAFAKRLKEAADNLFVSTALERELRIRLWGNMAEALGLSAALPLSTKRANSIGAGVAFKAASIIAMPVEDDISNIQTTVQKAWRTVRSIGARQHQDFASLVAAQAELVAKAVGEAAGSGELSAELQSELGARIRDHIRELPPELRDDAMRNALVSGDRAAFALLATGTTAFSVGVGVNLAGFSAYILAAQASAFIPLMSGPAVVSTLFLLANPLFSIPAVVGLGYLANRHVNGGQAQKLAAVVAVQLALRGLSAERDGLTVTLNDFRFATELDLRSLPAEMRAEALSRVAAVARTTGRQLPNAVDDLNGKSHFLDRREALLDGVLSRSRGDAGEIAAVAGLTAGDILYNAVSIDPMVLAAADFSRSEDIGDIFQFGAFAERIGSMSAAAVAGAGNNLRGYVSEQLVAARLTEVGHVVSFPETSNNAGFDLLVDGVPFQVKCLRSLDGLREHFSKYPDMPVYANAELAEAVVNSGAAWANLVFYVDGFDREIADLIMKTSLEAGEALGDLNAPYFAMAMSSARNLHRVWRGRMPLSDLPFSLVMDASVKGGLSAIGALSGKAIGLLAFGPAGALVLGGVGGVSALVGAGWTREQATRLISSEWLADVDTFTEQFKDAVLNVVRAKIGMLEAKRARIPEPKSVIGDWIDARFADDIVSLGEVAYDLEGVIPTLRQPAKARACLAAMDAAKVHPIAVAKELAELLEALASEPSKTKSASKKAAQAWVSMKSKLPFRA</sequence>
<evidence type="ECO:0000313" key="4">
    <source>
        <dbReference type="EMBL" id="MBB4446923.1"/>
    </source>
</evidence>
<keyword evidence="1" id="KW-0812">Transmembrane</keyword>
<protein>
    <submittedName>
        <fullName evidence="4">Uncharacterized protein</fullName>
    </submittedName>
</protein>
<dbReference type="Proteomes" id="UP000524535">
    <property type="component" value="Unassembled WGS sequence"/>
</dbReference>
<dbReference type="AlphaFoldDB" id="A0A7W6UYY9"/>
<evidence type="ECO:0000313" key="2">
    <source>
        <dbReference type="EMBL" id="MBB4349486.1"/>
    </source>
</evidence>
<evidence type="ECO:0000313" key="5">
    <source>
        <dbReference type="Proteomes" id="UP000520770"/>
    </source>
</evidence>
<gene>
    <name evidence="3" type="ORF">GGE31_002805</name>
    <name evidence="2" type="ORF">GGE33_003248</name>
    <name evidence="4" type="ORF">GGE35_002745</name>
</gene>
<dbReference type="RefSeq" id="WP_183824801.1">
    <property type="nucleotide sequence ID" value="NZ_JACIGW010000003.1"/>
</dbReference>
<dbReference type="Proteomes" id="UP000520770">
    <property type="component" value="Unassembled WGS sequence"/>
</dbReference>
<evidence type="ECO:0000313" key="7">
    <source>
        <dbReference type="Proteomes" id="UP000576087"/>
    </source>
</evidence>
<dbReference type="EMBL" id="JACIGY010000003">
    <property type="protein sequence ID" value="MBB4412292.1"/>
    <property type="molecule type" value="Genomic_DNA"/>
</dbReference>
<feature type="transmembrane region" description="Helical" evidence="1">
    <location>
        <begin position="214"/>
        <end position="242"/>
    </location>
</feature>
<evidence type="ECO:0000256" key="1">
    <source>
        <dbReference type="SAM" id="Phobius"/>
    </source>
</evidence>